<dbReference type="EMBL" id="BTSY01000003">
    <property type="protein sequence ID" value="GMT18403.1"/>
    <property type="molecule type" value="Genomic_DNA"/>
</dbReference>
<proteinExistence type="predicted"/>
<organism evidence="1 2">
    <name type="scientific">Pristionchus fissidentatus</name>
    <dbReference type="NCBI Taxonomy" id="1538716"/>
    <lineage>
        <taxon>Eukaryota</taxon>
        <taxon>Metazoa</taxon>
        <taxon>Ecdysozoa</taxon>
        <taxon>Nematoda</taxon>
        <taxon>Chromadorea</taxon>
        <taxon>Rhabditida</taxon>
        <taxon>Rhabditina</taxon>
        <taxon>Diplogasteromorpha</taxon>
        <taxon>Diplogasteroidea</taxon>
        <taxon>Neodiplogasteridae</taxon>
        <taxon>Pristionchus</taxon>
    </lineage>
</organism>
<name>A0AAV5VJE2_9BILA</name>
<dbReference type="Proteomes" id="UP001432322">
    <property type="component" value="Unassembled WGS sequence"/>
</dbReference>
<evidence type="ECO:0000313" key="1">
    <source>
        <dbReference type="EMBL" id="GMT18403.1"/>
    </source>
</evidence>
<accession>A0AAV5VJE2</accession>
<feature type="non-terminal residue" evidence="1">
    <location>
        <position position="1"/>
    </location>
</feature>
<gene>
    <name evidence="1" type="ORF">PFISCL1PPCAC_9700</name>
</gene>
<reference evidence="1" key="1">
    <citation type="submission" date="2023-10" db="EMBL/GenBank/DDBJ databases">
        <title>Genome assembly of Pristionchus species.</title>
        <authorList>
            <person name="Yoshida K."/>
            <person name="Sommer R.J."/>
        </authorList>
    </citation>
    <scope>NUCLEOTIDE SEQUENCE</scope>
    <source>
        <strain evidence="1">RS5133</strain>
    </source>
</reference>
<evidence type="ECO:0000313" key="2">
    <source>
        <dbReference type="Proteomes" id="UP001432322"/>
    </source>
</evidence>
<feature type="non-terminal residue" evidence="1">
    <location>
        <position position="153"/>
    </location>
</feature>
<sequence>SVFLLSAASIPDSTLAEYKTINAKKIYETFLNFELETKAAQDKLLCEMSFCHFEDKNNCVASCQKWGAEKNQTVFEDIIKQFSKATVVANEKECGARCQFVCQNEPCKDICSSLCSAHFSYPDRAEYEGEFNKFFGVVMEDSKKNGDYVRYSK</sequence>
<dbReference type="AlphaFoldDB" id="A0AAV5VJE2"/>
<keyword evidence="2" id="KW-1185">Reference proteome</keyword>
<protein>
    <submittedName>
        <fullName evidence="1">Uncharacterized protein</fullName>
    </submittedName>
</protein>
<comment type="caution">
    <text evidence="1">The sequence shown here is derived from an EMBL/GenBank/DDBJ whole genome shotgun (WGS) entry which is preliminary data.</text>
</comment>